<feature type="transmembrane region" description="Helical" evidence="5">
    <location>
        <begin position="368"/>
        <end position="390"/>
    </location>
</feature>
<feature type="transmembrane region" description="Helical" evidence="5">
    <location>
        <begin position="67"/>
        <end position="84"/>
    </location>
</feature>
<feature type="transmembrane region" description="Helical" evidence="5">
    <location>
        <begin position="34"/>
        <end position="55"/>
    </location>
</feature>
<evidence type="ECO:0000256" key="2">
    <source>
        <dbReference type="ARBA" id="ARBA00022692"/>
    </source>
</evidence>
<keyword evidence="2 5" id="KW-0812">Transmembrane</keyword>
<feature type="transmembrane region" description="Helical" evidence="5">
    <location>
        <begin position="7"/>
        <end position="28"/>
    </location>
</feature>
<feature type="transmembrane region" description="Helical" evidence="5">
    <location>
        <begin position="245"/>
        <end position="265"/>
    </location>
</feature>
<sequence length="401" mass="42616">MARNLALYPWFKFAQSLLFWQAVWFLYFQQTISPAAAIAMYAVYDISVTVLEVPLGVLSDRIGRRKTLILSGLAGTLGSVLLALGDSLAVFALGQFCIGAGAAFASGTDSAMLFESLAGEGREDDVEAEETRALQYSLWGFAVSAAIGGAMALWSFPSTFWAAAAAMVISALIALRMVEPPRHMETGTPAAFWAALRAALARPVLRWIFLLAVVMYGFSHLPFVFGQPFIAAALQDVGLSGEAPLVSGSVSAVMMGLSVVASLFALRLRGKIGLTAMLLLAFGMQIALIAVLAVTDSWLAIAVLFLRIVPDALSRPFQMGRIQPLLRDEVRATYVSMQSLAGKLAFSVSLLFAAGSASDVAEMPHGDIQMILGWYVGAGALIWAGLALTAKRAGVEPVRKG</sequence>
<evidence type="ECO:0000256" key="5">
    <source>
        <dbReference type="SAM" id="Phobius"/>
    </source>
</evidence>
<comment type="subcellular location">
    <subcellularLocation>
        <location evidence="1">Membrane</location>
        <topology evidence="1">Multi-pass membrane protein</topology>
    </subcellularLocation>
</comment>
<dbReference type="PROSITE" id="PS50850">
    <property type="entry name" value="MFS"/>
    <property type="match status" value="1"/>
</dbReference>
<feature type="transmembrane region" description="Helical" evidence="5">
    <location>
        <begin position="160"/>
        <end position="178"/>
    </location>
</feature>
<name>A0ABV3RGU4_9RHOB</name>
<dbReference type="InterPro" id="IPR036259">
    <property type="entry name" value="MFS_trans_sf"/>
</dbReference>
<comment type="caution">
    <text evidence="7">The sequence shown here is derived from an EMBL/GenBank/DDBJ whole genome shotgun (WGS) entry which is preliminary data.</text>
</comment>
<evidence type="ECO:0000256" key="1">
    <source>
        <dbReference type="ARBA" id="ARBA00004141"/>
    </source>
</evidence>
<dbReference type="PANTHER" id="PTHR23530:SF1">
    <property type="entry name" value="PERMEASE, MAJOR FACILITATOR SUPERFAMILY-RELATED"/>
    <property type="match status" value="1"/>
</dbReference>
<organism evidence="7 8">
    <name type="scientific">Sulfitobacter sediminis</name>
    <dbReference type="NCBI Taxonomy" id="3234186"/>
    <lineage>
        <taxon>Bacteria</taxon>
        <taxon>Pseudomonadati</taxon>
        <taxon>Pseudomonadota</taxon>
        <taxon>Alphaproteobacteria</taxon>
        <taxon>Rhodobacterales</taxon>
        <taxon>Roseobacteraceae</taxon>
        <taxon>Sulfitobacter</taxon>
    </lineage>
</organism>
<evidence type="ECO:0000256" key="4">
    <source>
        <dbReference type="ARBA" id="ARBA00023136"/>
    </source>
</evidence>
<dbReference type="SUPFAM" id="SSF103473">
    <property type="entry name" value="MFS general substrate transporter"/>
    <property type="match status" value="1"/>
</dbReference>
<dbReference type="Proteomes" id="UP001556098">
    <property type="component" value="Unassembled WGS sequence"/>
</dbReference>
<proteinExistence type="predicted"/>
<dbReference type="Pfam" id="PF07690">
    <property type="entry name" value="MFS_1"/>
    <property type="match status" value="1"/>
</dbReference>
<dbReference type="EMBL" id="JBFNXX010000001">
    <property type="protein sequence ID" value="MEW9918187.1"/>
    <property type="molecule type" value="Genomic_DNA"/>
</dbReference>
<gene>
    <name evidence="7" type="ORF">AB2B41_01110</name>
</gene>
<dbReference type="PROSITE" id="PS00216">
    <property type="entry name" value="SUGAR_TRANSPORT_1"/>
    <property type="match status" value="1"/>
</dbReference>
<evidence type="ECO:0000259" key="6">
    <source>
        <dbReference type="PROSITE" id="PS50850"/>
    </source>
</evidence>
<keyword evidence="8" id="KW-1185">Reference proteome</keyword>
<feature type="transmembrane region" description="Helical" evidence="5">
    <location>
        <begin position="272"/>
        <end position="291"/>
    </location>
</feature>
<dbReference type="InterPro" id="IPR005829">
    <property type="entry name" value="Sugar_transporter_CS"/>
</dbReference>
<evidence type="ECO:0000313" key="8">
    <source>
        <dbReference type="Proteomes" id="UP001556098"/>
    </source>
</evidence>
<keyword evidence="3 5" id="KW-1133">Transmembrane helix</keyword>
<dbReference type="InterPro" id="IPR053160">
    <property type="entry name" value="MFS_DHA3_Transporter"/>
</dbReference>
<evidence type="ECO:0000313" key="7">
    <source>
        <dbReference type="EMBL" id="MEW9918187.1"/>
    </source>
</evidence>
<dbReference type="InterPro" id="IPR020846">
    <property type="entry name" value="MFS_dom"/>
</dbReference>
<evidence type="ECO:0000256" key="3">
    <source>
        <dbReference type="ARBA" id="ARBA00022989"/>
    </source>
</evidence>
<reference evidence="7 8" key="1">
    <citation type="submission" date="2024-07" db="EMBL/GenBank/DDBJ databases">
        <title>Marimonas sp.nov., isolated from tidal-flat sediment.</title>
        <authorList>
            <person name="Jayan J.N."/>
            <person name="Lee S.S."/>
        </authorList>
    </citation>
    <scope>NUCLEOTIDE SEQUENCE [LARGE SCALE GENOMIC DNA]</scope>
    <source>
        <strain evidence="7 8">MJW-29</strain>
    </source>
</reference>
<dbReference type="PANTHER" id="PTHR23530">
    <property type="entry name" value="TRANSPORT PROTEIN-RELATED"/>
    <property type="match status" value="1"/>
</dbReference>
<keyword evidence="4 5" id="KW-0472">Membrane</keyword>
<dbReference type="InterPro" id="IPR011701">
    <property type="entry name" value="MFS"/>
</dbReference>
<protein>
    <submittedName>
        <fullName evidence="7">MFS transporter</fullName>
    </submittedName>
</protein>
<feature type="transmembrane region" description="Helical" evidence="5">
    <location>
        <begin position="204"/>
        <end position="225"/>
    </location>
</feature>
<dbReference type="RefSeq" id="WP_367875888.1">
    <property type="nucleotide sequence ID" value="NZ_JBFNXX010000001.1"/>
</dbReference>
<accession>A0ABV3RGU4</accession>
<dbReference type="Gene3D" id="1.20.1250.20">
    <property type="entry name" value="MFS general substrate transporter like domains"/>
    <property type="match status" value="1"/>
</dbReference>
<feature type="domain" description="Major facilitator superfamily (MFS) profile" evidence="6">
    <location>
        <begin position="1"/>
        <end position="401"/>
    </location>
</feature>